<sequence>MPKISVIIPCFNAEGFLKECLESLLNQSFKDIEVITINDGSSDDTLKILNKFASIDSRLVIIDQKNSGASAARNAGIKLAKGEYLAFLDSDDFAAKDSLSKFYEAAKKYDADTVFGDFNTYKDGYTTKVNNYICEGGLLDKESFLFDYFTIDKAKSIFPTMCAKLIKTSLIKENNLLFLEDIFIAEDSNLSAKILWLSQKIVKINESVYSYRVGLNNSSKNMKFKNFEDVRKCELDLREFFAKFEKTKKQEEYLECYFLHLHYDAALSIEPYSFKEYQKALEFACADIRSAFKSKGFKYLSLKLKILYYLYRFFPKLYPKIIKLRYR</sequence>
<comment type="caution">
    <text evidence="2">The sequence shown here is derived from an EMBL/GenBank/DDBJ whole genome shotgun (WGS) entry which is preliminary data.</text>
</comment>
<gene>
    <name evidence="2" type="primary">hyaD</name>
    <name evidence="2" type="ORF">ERS686654_00154</name>
</gene>
<dbReference type="EC" id="2.4.1.212" evidence="2"/>
<evidence type="ECO:0000259" key="1">
    <source>
        <dbReference type="Pfam" id="PF00535"/>
    </source>
</evidence>
<accession>A0A0S4R5N2</accession>
<dbReference type="Pfam" id="PF00535">
    <property type="entry name" value="Glycos_transf_2"/>
    <property type="match status" value="1"/>
</dbReference>
<protein>
    <submittedName>
        <fullName evidence="2">Sugar transferase</fullName>
        <ecNumber evidence="2">2.4.1.212</ecNumber>
    </submittedName>
</protein>
<dbReference type="Gene3D" id="3.90.550.10">
    <property type="entry name" value="Spore Coat Polysaccharide Biosynthesis Protein SpsA, Chain A"/>
    <property type="match status" value="1"/>
</dbReference>
<dbReference type="Proteomes" id="UP000052237">
    <property type="component" value="Unassembled WGS sequence"/>
</dbReference>
<dbReference type="InterPro" id="IPR029044">
    <property type="entry name" value="Nucleotide-diphossugar_trans"/>
</dbReference>
<dbReference type="GO" id="GO:0050501">
    <property type="term" value="F:hyaluronan synthase activity"/>
    <property type="evidence" value="ECO:0007669"/>
    <property type="project" value="UniProtKB-EC"/>
</dbReference>
<dbReference type="AlphaFoldDB" id="A0A0S4R5N2"/>
<feature type="domain" description="Glycosyltransferase 2-like" evidence="1">
    <location>
        <begin position="5"/>
        <end position="133"/>
    </location>
</feature>
<dbReference type="PANTHER" id="PTHR22916">
    <property type="entry name" value="GLYCOSYLTRANSFERASE"/>
    <property type="match status" value="1"/>
</dbReference>
<name>A0A0S4R5N2_CAMHY</name>
<keyword evidence="2" id="KW-0808">Transferase</keyword>
<dbReference type="RefSeq" id="WP_059425504.1">
    <property type="nucleotide sequence ID" value="NZ_FAVB01000001.1"/>
</dbReference>
<dbReference type="InterPro" id="IPR001173">
    <property type="entry name" value="Glyco_trans_2-like"/>
</dbReference>
<evidence type="ECO:0000313" key="2">
    <source>
        <dbReference type="EMBL" id="CUU69346.1"/>
    </source>
</evidence>
<reference evidence="2 3" key="1">
    <citation type="submission" date="2015-11" db="EMBL/GenBank/DDBJ databases">
        <authorList>
            <consortium name="Pathogen Informatics"/>
        </authorList>
    </citation>
    <scope>NUCLEOTIDE SEQUENCE [LARGE SCALE GENOMIC DNA]</scope>
    <source>
        <strain evidence="2 3">006A-0059</strain>
    </source>
</reference>
<evidence type="ECO:0000313" key="3">
    <source>
        <dbReference type="Proteomes" id="UP000052237"/>
    </source>
</evidence>
<dbReference type="EMBL" id="FAVB01000001">
    <property type="protein sequence ID" value="CUU69346.1"/>
    <property type="molecule type" value="Genomic_DNA"/>
</dbReference>
<dbReference type="CDD" id="cd00761">
    <property type="entry name" value="Glyco_tranf_GTA_type"/>
    <property type="match status" value="1"/>
</dbReference>
<keyword evidence="3" id="KW-1185">Reference proteome</keyword>
<keyword evidence="2" id="KW-0328">Glycosyltransferase</keyword>
<dbReference type="PANTHER" id="PTHR22916:SF3">
    <property type="entry name" value="UDP-GLCNAC:BETAGAL BETA-1,3-N-ACETYLGLUCOSAMINYLTRANSFERASE-LIKE PROTEIN 1"/>
    <property type="match status" value="1"/>
</dbReference>
<proteinExistence type="predicted"/>
<dbReference type="SUPFAM" id="SSF53448">
    <property type="entry name" value="Nucleotide-diphospho-sugar transferases"/>
    <property type="match status" value="1"/>
</dbReference>
<organism evidence="2 3">
    <name type="scientific">Campylobacter hyointestinalis subsp. hyointestinalis</name>
    <dbReference type="NCBI Taxonomy" id="91352"/>
    <lineage>
        <taxon>Bacteria</taxon>
        <taxon>Pseudomonadati</taxon>
        <taxon>Campylobacterota</taxon>
        <taxon>Epsilonproteobacteria</taxon>
        <taxon>Campylobacterales</taxon>
        <taxon>Campylobacteraceae</taxon>
        <taxon>Campylobacter</taxon>
    </lineage>
</organism>